<protein>
    <recommendedName>
        <fullName evidence="3">DUF2187 domain-containing protein</fullName>
    </recommendedName>
</protein>
<evidence type="ECO:0000313" key="2">
    <source>
        <dbReference type="Proteomes" id="UP000434241"/>
    </source>
</evidence>
<sequence>MAKQFNVGDTVYFISSSVFVRKATVIRAASGFVTIKFDTNNGNDGPSGIRVRESKVYHTEKEANDVVQINKSRQQNSRKL</sequence>
<evidence type="ECO:0000313" key="1">
    <source>
        <dbReference type="EMBL" id="MSS57153.1"/>
    </source>
</evidence>
<keyword evidence="2" id="KW-1185">Reference proteome</keyword>
<accession>A0A6N7V4C8</accession>
<gene>
    <name evidence="1" type="ORF">FYJ55_09850</name>
</gene>
<reference evidence="1 2" key="1">
    <citation type="submission" date="2019-08" db="EMBL/GenBank/DDBJ databases">
        <title>In-depth cultivation of the pig gut microbiome towards novel bacterial diversity and tailored functional studies.</title>
        <authorList>
            <person name="Wylensek D."/>
            <person name="Hitch T.C.A."/>
            <person name="Clavel T."/>
        </authorList>
    </citation>
    <scope>NUCLEOTIDE SEQUENCE [LARGE SCALE GENOMIC DNA]</scope>
    <source>
        <strain evidence="1 2">LKV-472-APC-3</strain>
    </source>
</reference>
<dbReference type="RefSeq" id="WP_154556686.1">
    <property type="nucleotide sequence ID" value="NZ_VUMR01000076.1"/>
</dbReference>
<proteinExistence type="predicted"/>
<dbReference type="GeneID" id="93159587"/>
<dbReference type="EMBL" id="VUMR01000076">
    <property type="protein sequence ID" value="MSS57153.1"/>
    <property type="molecule type" value="Genomic_DNA"/>
</dbReference>
<comment type="caution">
    <text evidence="1">The sequence shown here is derived from an EMBL/GenBank/DDBJ whole genome shotgun (WGS) entry which is preliminary data.</text>
</comment>
<dbReference type="Proteomes" id="UP000434241">
    <property type="component" value="Unassembled WGS sequence"/>
</dbReference>
<dbReference type="AlphaFoldDB" id="A0A6N7V4C8"/>
<name>A0A6N7V4C8_9FIRM</name>
<evidence type="ECO:0008006" key="3">
    <source>
        <dbReference type="Google" id="ProtNLM"/>
    </source>
</evidence>
<organism evidence="1 2">
    <name type="scientific">Holdemanella porci</name>
    <dbReference type="NCBI Taxonomy" id="2652276"/>
    <lineage>
        <taxon>Bacteria</taxon>
        <taxon>Bacillati</taxon>
        <taxon>Bacillota</taxon>
        <taxon>Erysipelotrichia</taxon>
        <taxon>Erysipelotrichales</taxon>
        <taxon>Erysipelotrichaceae</taxon>
        <taxon>Holdemanella</taxon>
    </lineage>
</organism>